<dbReference type="InterPro" id="IPR003749">
    <property type="entry name" value="ThiS/MoaD-like"/>
</dbReference>
<dbReference type="InterPro" id="IPR010035">
    <property type="entry name" value="Thi_S"/>
</dbReference>
<dbReference type="PANTHER" id="PTHR34472:SF1">
    <property type="entry name" value="SULFUR CARRIER PROTEIN THIS"/>
    <property type="match status" value="1"/>
</dbReference>
<dbReference type="SUPFAM" id="SSF54285">
    <property type="entry name" value="MoaD/ThiS"/>
    <property type="match status" value="1"/>
</dbReference>
<accession>A0A381RQQ9</accession>
<dbReference type="AlphaFoldDB" id="A0A381RQQ9"/>
<organism evidence="1">
    <name type="scientific">marine metagenome</name>
    <dbReference type="NCBI Taxonomy" id="408172"/>
    <lineage>
        <taxon>unclassified sequences</taxon>
        <taxon>metagenomes</taxon>
        <taxon>ecological metagenomes</taxon>
    </lineage>
</organism>
<dbReference type="PANTHER" id="PTHR34472">
    <property type="entry name" value="SULFUR CARRIER PROTEIN THIS"/>
    <property type="match status" value="1"/>
</dbReference>
<protein>
    <recommendedName>
        <fullName evidence="2">Thiamine biosynthesis protein ThiS</fullName>
    </recommendedName>
</protein>
<sequence length="70" mass="7314">MPITIIVNGEEKSLNSSCTVSDFLTGLGLGDRKAIAVALNGTVVPRDQYDCTSIGNEDTLEIVRAIGGGF</sequence>
<dbReference type="InterPro" id="IPR012675">
    <property type="entry name" value="Beta-grasp_dom_sf"/>
</dbReference>
<dbReference type="InterPro" id="IPR016155">
    <property type="entry name" value="Mopterin_synth/thiamin_S_b"/>
</dbReference>
<name>A0A381RQQ9_9ZZZZ</name>
<gene>
    <name evidence="1" type="ORF">METZ01_LOCUS47084</name>
</gene>
<dbReference type="CDD" id="cd00565">
    <property type="entry name" value="Ubl_ThiS"/>
    <property type="match status" value="1"/>
</dbReference>
<dbReference type="Pfam" id="PF02597">
    <property type="entry name" value="ThiS"/>
    <property type="match status" value="1"/>
</dbReference>
<dbReference type="NCBIfam" id="TIGR01683">
    <property type="entry name" value="thiS"/>
    <property type="match status" value="1"/>
</dbReference>
<proteinExistence type="predicted"/>
<dbReference type="Gene3D" id="3.10.20.30">
    <property type="match status" value="1"/>
</dbReference>
<dbReference type="EMBL" id="UINC01002216">
    <property type="protein sequence ID" value="SUZ94230.1"/>
    <property type="molecule type" value="Genomic_DNA"/>
</dbReference>
<evidence type="ECO:0000313" key="1">
    <source>
        <dbReference type="EMBL" id="SUZ94230.1"/>
    </source>
</evidence>
<reference evidence="1" key="1">
    <citation type="submission" date="2018-05" db="EMBL/GenBank/DDBJ databases">
        <authorList>
            <person name="Lanie J.A."/>
            <person name="Ng W.-L."/>
            <person name="Kazmierczak K.M."/>
            <person name="Andrzejewski T.M."/>
            <person name="Davidsen T.M."/>
            <person name="Wayne K.J."/>
            <person name="Tettelin H."/>
            <person name="Glass J.I."/>
            <person name="Rusch D."/>
            <person name="Podicherti R."/>
            <person name="Tsui H.-C.T."/>
            <person name="Winkler M.E."/>
        </authorList>
    </citation>
    <scope>NUCLEOTIDE SEQUENCE</scope>
</reference>
<evidence type="ECO:0008006" key="2">
    <source>
        <dbReference type="Google" id="ProtNLM"/>
    </source>
</evidence>